<feature type="domain" description="Ig-like" evidence="2">
    <location>
        <begin position="5"/>
        <end position="102"/>
    </location>
</feature>
<dbReference type="VEuPathDB" id="VectorBase:AMEC000187"/>
<dbReference type="GO" id="GO:0070593">
    <property type="term" value="P:dendrite self-avoidance"/>
    <property type="evidence" value="ECO:0007669"/>
    <property type="project" value="TreeGrafter"/>
</dbReference>
<evidence type="ECO:0000313" key="4">
    <source>
        <dbReference type="Proteomes" id="UP000075902"/>
    </source>
</evidence>
<dbReference type="GO" id="GO:0098632">
    <property type="term" value="F:cell-cell adhesion mediator activity"/>
    <property type="evidence" value="ECO:0007669"/>
    <property type="project" value="TreeGrafter"/>
</dbReference>
<dbReference type="Pfam" id="PF07679">
    <property type="entry name" value="I-set"/>
    <property type="match status" value="1"/>
</dbReference>
<dbReference type="GO" id="GO:0007411">
    <property type="term" value="P:axon guidance"/>
    <property type="evidence" value="ECO:0007669"/>
    <property type="project" value="TreeGrafter"/>
</dbReference>
<dbReference type="GO" id="GO:0007156">
    <property type="term" value="P:homophilic cell adhesion via plasma membrane adhesion molecules"/>
    <property type="evidence" value="ECO:0007669"/>
    <property type="project" value="TreeGrafter"/>
</dbReference>
<dbReference type="GO" id="GO:0005886">
    <property type="term" value="C:plasma membrane"/>
    <property type="evidence" value="ECO:0007669"/>
    <property type="project" value="TreeGrafter"/>
</dbReference>
<dbReference type="Gene3D" id="2.60.40.10">
    <property type="entry name" value="Immunoglobulins"/>
    <property type="match status" value="2"/>
</dbReference>
<protein>
    <recommendedName>
        <fullName evidence="2">Ig-like domain-containing protein</fullName>
    </recommendedName>
</protein>
<dbReference type="InterPro" id="IPR003598">
    <property type="entry name" value="Ig_sub2"/>
</dbReference>
<dbReference type="FunFam" id="2.60.40.10:FF:000830">
    <property type="entry name" value="Turtle, isoform F"/>
    <property type="match status" value="1"/>
</dbReference>
<keyword evidence="4" id="KW-1185">Reference proteome</keyword>
<reference evidence="3" key="2">
    <citation type="submission" date="2020-05" db="UniProtKB">
        <authorList>
            <consortium name="EnsemblMetazoa"/>
        </authorList>
    </citation>
    <scope>IDENTIFICATION</scope>
    <source>
        <strain evidence="3">CM1001059</strain>
    </source>
</reference>
<dbReference type="PANTHER" id="PTHR10075">
    <property type="entry name" value="BASIGIN RELATED"/>
    <property type="match status" value="1"/>
</dbReference>
<dbReference type="GO" id="GO:0030424">
    <property type="term" value="C:axon"/>
    <property type="evidence" value="ECO:0007669"/>
    <property type="project" value="TreeGrafter"/>
</dbReference>
<dbReference type="InterPro" id="IPR013783">
    <property type="entry name" value="Ig-like_fold"/>
</dbReference>
<dbReference type="Pfam" id="PF07686">
    <property type="entry name" value="V-set"/>
    <property type="match status" value="1"/>
</dbReference>
<keyword evidence="1" id="KW-0393">Immunoglobulin domain</keyword>
<name>A0A182TD65_9DIPT</name>
<dbReference type="AlphaFoldDB" id="A0A182TD65"/>
<evidence type="ECO:0000256" key="1">
    <source>
        <dbReference type="ARBA" id="ARBA00023319"/>
    </source>
</evidence>
<dbReference type="SUPFAM" id="SSF48726">
    <property type="entry name" value="Immunoglobulin"/>
    <property type="match status" value="2"/>
</dbReference>
<dbReference type="InterPro" id="IPR036179">
    <property type="entry name" value="Ig-like_dom_sf"/>
</dbReference>
<dbReference type="Proteomes" id="UP000075902">
    <property type="component" value="Unassembled WGS sequence"/>
</dbReference>
<proteinExistence type="predicted"/>
<dbReference type="PROSITE" id="PS50835">
    <property type="entry name" value="IG_LIKE"/>
    <property type="match status" value="2"/>
</dbReference>
<dbReference type="SMART" id="SM00409">
    <property type="entry name" value="IG"/>
    <property type="match status" value="2"/>
</dbReference>
<dbReference type="EnsemblMetazoa" id="AMEC000187-RA">
    <property type="protein sequence ID" value="AMEC000187-PA"/>
    <property type="gene ID" value="AMEC000187"/>
</dbReference>
<dbReference type="InterPro" id="IPR007110">
    <property type="entry name" value="Ig-like_dom"/>
</dbReference>
<organism evidence="3 4">
    <name type="scientific">Anopheles melas</name>
    <dbReference type="NCBI Taxonomy" id="34690"/>
    <lineage>
        <taxon>Eukaryota</taxon>
        <taxon>Metazoa</taxon>
        <taxon>Ecdysozoa</taxon>
        <taxon>Arthropoda</taxon>
        <taxon>Hexapoda</taxon>
        <taxon>Insecta</taxon>
        <taxon>Pterygota</taxon>
        <taxon>Neoptera</taxon>
        <taxon>Endopterygota</taxon>
        <taxon>Diptera</taxon>
        <taxon>Nematocera</taxon>
        <taxon>Culicoidea</taxon>
        <taxon>Culicidae</taxon>
        <taxon>Anophelinae</taxon>
        <taxon>Anopheles</taxon>
    </lineage>
</organism>
<reference evidence="4" key="1">
    <citation type="submission" date="2014-01" db="EMBL/GenBank/DDBJ databases">
        <title>The Genome Sequence of Anopheles melas CM1001059_A (V2).</title>
        <authorList>
            <consortium name="The Broad Institute Genomics Platform"/>
            <person name="Neafsey D.E."/>
            <person name="Besansky N."/>
            <person name="Howell P."/>
            <person name="Walton C."/>
            <person name="Young S.K."/>
            <person name="Zeng Q."/>
            <person name="Gargeya S."/>
            <person name="Fitzgerald M."/>
            <person name="Haas B."/>
            <person name="Abouelleil A."/>
            <person name="Allen A.W."/>
            <person name="Alvarado L."/>
            <person name="Arachchi H.M."/>
            <person name="Berlin A.M."/>
            <person name="Chapman S.B."/>
            <person name="Gainer-Dewar J."/>
            <person name="Goldberg J."/>
            <person name="Griggs A."/>
            <person name="Gujja S."/>
            <person name="Hansen M."/>
            <person name="Howarth C."/>
            <person name="Imamovic A."/>
            <person name="Ireland A."/>
            <person name="Larimer J."/>
            <person name="McCowan C."/>
            <person name="Murphy C."/>
            <person name="Pearson M."/>
            <person name="Poon T.W."/>
            <person name="Priest M."/>
            <person name="Roberts A."/>
            <person name="Saif S."/>
            <person name="Shea T."/>
            <person name="Sisk P."/>
            <person name="Sykes S."/>
            <person name="Wortman J."/>
            <person name="Nusbaum C."/>
            <person name="Birren B."/>
        </authorList>
    </citation>
    <scope>NUCLEOTIDE SEQUENCE [LARGE SCALE GENOMIC DNA]</scope>
    <source>
        <strain evidence="4">CM1001059</strain>
    </source>
</reference>
<dbReference type="InterPro" id="IPR013098">
    <property type="entry name" value="Ig_I-set"/>
</dbReference>
<dbReference type="STRING" id="34690.A0A182TD65"/>
<feature type="domain" description="Ig-like" evidence="2">
    <location>
        <begin position="126"/>
        <end position="213"/>
    </location>
</feature>
<dbReference type="PANTHER" id="PTHR10075:SF92">
    <property type="entry name" value="PROTEIN TURTLE"/>
    <property type="match status" value="1"/>
</dbReference>
<accession>A0A182TD65</accession>
<dbReference type="SMART" id="SM00408">
    <property type="entry name" value="IGc2"/>
    <property type="match status" value="2"/>
</dbReference>
<evidence type="ECO:0000259" key="2">
    <source>
        <dbReference type="PROSITE" id="PS50835"/>
    </source>
</evidence>
<sequence length="237" mass="26468">MKTVPQDAVHITAILGESVVFNCHVDFPGEHPVPYVLQWEKKVSEKGQEIPIFIWYESYPTHSGEGYEGRVSRVPPNSTFGAASLNLTDIRESDQGWYECKVVFLNRPPKQHKNGTWFHLDVHAPPRFSVTPEDIIYVNLGDSIILNCQADGTPTPEILWYKDANPVDPSSTVGIFNDGTELRISTIRHEDIGDYTCIARNGEGQVSHTARVIIAGGAVIMVKILTKNEPTNLYHTL</sequence>
<dbReference type="InterPro" id="IPR013106">
    <property type="entry name" value="Ig_V-set"/>
</dbReference>
<evidence type="ECO:0000313" key="3">
    <source>
        <dbReference type="EnsemblMetazoa" id="AMEC000187-PA"/>
    </source>
</evidence>
<dbReference type="InterPro" id="IPR003599">
    <property type="entry name" value="Ig_sub"/>
</dbReference>
<dbReference type="FunFam" id="2.60.40.10:FF:000733">
    <property type="entry name" value="Turtle, isoform F"/>
    <property type="match status" value="1"/>
</dbReference>